<dbReference type="RefSeq" id="WP_213822145.1">
    <property type="nucleotide sequence ID" value="NZ_JAAMFL010000008.1"/>
</dbReference>
<organism evidence="10 11">
    <name type="scientific">Fructobacillus parabroussonetiae</name>
    <dbReference type="NCBI Taxonomy" id="2713174"/>
    <lineage>
        <taxon>Bacteria</taxon>
        <taxon>Bacillati</taxon>
        <taxon>Bacillota</taxon>
        <taxon>Bacilli</taxon>
        <taxon>Lactobacillales</taxon>
        <taxon>Lactobacillaceae</taxon>
        <taxon>Fructobacillus</taxon>
    </lineage>
</organism>
<feature type="transmembrane region" description="Helical" evidence="7">
    <location>
        <begin position="74"/>
        <end position="91"/>
    </location>
</feature>
<evidence type="ECO:0000256" key="6">
    <source>
        <dbReference type="ARBA" id="ARBA00023136"/>
    </source>
</evidence>
<dbReference type="InterPro" id="IPR036259">
    <property type="entry name" value="MFS_trans_sf"/>
</dbReference>
<dbReference type="PROSITE" id="PS50850">
    <property type="entry name" value="MFS"/>
    <property type="match status" value="1"/>
</dbReference>
<feature type="transmembrane region" description="Helical" evidence="7">
    <location>
        <begin position="244"/>
        <end position="266"/>
    </location>
</feature>
<dbReference type="PANTHER" id="PTHR23514:SF3">
    <property type="entry name" value="BYPASS OF STOP CODON PROTEIN 6"/>
    <property type="match status" value="1"/>
</dbReference>
<feature type="transmembrane region" description="Helical" evidence="7">
    <location>
        <begin position="132"/>
        <end position="152"/>
    </location>
</feature>
<dbReference type="SUPFAM" id="SSF48600">
    <property type="entry name" value="Chorismate mutase II"/>
    <property type="match status" value="1"/>
</dbReference>
<dbReference type="InterPro" id="IPR011701">
    <property type="entry name" value="MFS"/>
</dbReference>
<evidence type="ECO:0000256" key="1">
    <source>
        <dbReference type="ARBA" id="ARBA00004651"/>
    </source>
</evidence>
<feature type="transmembrane region" description="Helical" evidence="7">
    <location>
        <begin position="158"/>
        <end position="183"/>
    </location>
</feature>
<feature type="transmembrane region" description="Helical" evidence="7">
    <location>
        <begin position="204"/>
        <end position="224"/>
    </location>
</feature>
<evidence type="ECO:0000256" key="4">
    <source>
        <dbReference type="ARBA" id="ARBA00022692"/>
    </source>
</evidence>
<dbReference type="Gene3D" id="1.20.59.10">
    <property type="entry name" value="Chorismate mutase"/>
    <property type="match status" value="1"/>
</dbReference>
<dbReference type="InterPro" id="IPR036979">
    <property type="entry name" value="CM_dom_sf"/>
</dbReference>
<dbReference type="PROSITE" id="PS00216">
    <property type="entry name" value="SUGAR_TRANSPORT_1"/>
    <property type="match status" value="1"/>
</dbReference>
<feature type="transmembrane region" description="Helical" evidence="7">
    <location>
        <begin position="12"/>
        <end position="30"/>
    </location>
</feature>
<evidence type="ECO:0000313" key="11">
    <source>
        <dbReference type="Proteomes" id="UP001519503"/>
    </source>
</evidence>
<evidence type="ECO:0000256" key="7">
    <source>
        <dbReference type="SAM" id="Phobius"/>
    </source>
</evidence>
<feature type="transmembrane region" description="Helical" evidence="7">
    <location>
        <begin position="333"/>
        <end position="355"/>
    </location>
</feature>
<keyword evidence="3" id="KW-0813">Transport</keyword>
<feature type="transmembrane region" description="Helical" evidence="7">
    <location>
        <begin position="361"/>
        <end position="383"/>
    </location>
</feature>
<evidence type="ECO:0000256" key="2">
    <source>
        <dbReference type="ARBA" id="ARBA00008335"/>
    </source>
</evidence>
<evidence type="ECO:0000256" key="3">
    <source>
        <dbReference type="ARBA" id="ARBA00022448"/>
    </source>
</evidence>
<keyword evidence="4 7" id="KW-0812">Transmembrane</keyword>
<dbReference type="InterPro" id="IPR020846">
    <property type="entry name" value="MFS_dom"/>
</dbReference>
<keyword evidence="6 7" id="KW-0472">Membrane</keyword>
<dbReference type="InterPro" id="IPR036263">
    <property type="entry name" value="Chorismate_II_sf"/>
</dbReference>
<dbReference type="SMART" id="SM00830">
    <property type="entry name" value="CM_2"/>
    <property type="match status" value="1"/>
</dbReference>
<dbReference type="SUPFAM" id="SSF103473">
    <property type="entry name" value="MFS general substrate transporter"/>
    <property type="match status" value="1"/>
</dbReference>
<dbReference type="InterPro" id="IPR051788">
    <property type="entry name" value="MFS_Transporter"/>
</dbReference>
<dbReference type="EMBL" id="JAAMFL010000008">
    <property type="protein sequence ID" value="MBS9337845.1"/>
    <property type="molecule type" value="Genomic_DNA"/>
</dbReference>
<keyword evidence="11" id="KW-1185">Reference proteome</keyword>
<name>A0ABS5QXI3_9LACO</name>
<dbReference type="InterPro" id="IPR005829">
    <property type="entry name" value="Sugar_transporter_CS"/>
</dbReference>
<dbReference type="Proteomes" id="UP001519503">
    <property type="component" value="Unassembled WGS sequence"/>
</dbReference>
<dbReference type="PROSITE" id="PS51168">
    <property type="entry name" value="CHORISMATE_MUT_2"/>
    <property type="match status" value="1"/>
</dbReference>
<dbReference type="InterPro" id="IPR002701">
    <property type="entry name" value="CM_II_prokaryot"/>
</dbReference>
<evidence type="ECO:0000256" key="5">
    <source>
        <dbReference type="ARBA" id="ARBA00022989"/>
    </source>
</evidence>
<feature type="transmembrane region" description="Helical" evidence="7">
    <location>
        <begin position="273"/>
        <end position="290"/>
    </location>
</feature>
<comment type="subcellular location">
    <subcellularLocation>
        <location evidence="1">Cell membrane</location>
        <topology evidence="1">Multi-pass membrane protein</topology>
    </subcellularLocation>
</comment>
<evidence type="ECO:0000259" key="8">
    <source>
        <dbReference type="PROSITE" id="PS50850"/>
    </source>
</evidence>
<feature type="transmembrane region" description="Helical" evidence="7">
    <location>
        <begin position="296"/>
        <end position="321"/>
    </location>
</feature>
<dbReference type="Pfam" id="PF07690">
    <property type="entry name" value="MFS_1"/>
    <property type="match status" value="1"/>
</dbReference>
<feature type="domain" description="Chorismate mutase" evidence="9">
    <location>
        <begin position="384"/>
        <end position="474"/>
    </location>
</feature>
<gene>
    <name evidence="10" type="ORF">G6R30_05135</name>
</gene>
<comment type="similarity">
    <text evidence="2">Belongs to the major facilitator superfamily.</text>
</comment>
<dbReference type="Pfam" id="PF01817">
    <property type="entry name" value="CM_2"/>
    <property type="match status" value="1"/>
</dbReference>
<feature type="domain" description="Major facilitator superfamily (MFS) profile" evidence="8">
    <location>
        <begin position="8"/>
        <end position="387"/>
    </location>
</feature>
<feature type="transmembrane region" description="Helical" evidence="7">
    <location>
        <begin position="97"/>
        <end position="120"/>
    </location>
</feature>
<dbReference type="Gene3D" id="1.20.1250.20">
    <property type="entry name" value="MFS general substrate transporter like domains"/>
    <property type="match status" value="2"/>
</dbReference>
<sequence length="480" mass="52871">MQISNFRLKFSLFLNYFVHGCGLIILTQNLTQLASNWHSTLATASFVLSGIGIGRLAAYLSMGFLSDKVGRKKILLFGMLSYLIFFIASPVNESIPIAYGLSILAGIANSALDSAAYPILSELRGNQKANSVSLKAFMSSAEFILPVIVLTANQENWWFGLSFLLPAVILMANLINVTFLTFPKSVTKENENIQKVQLNTGKKVLVTAALLLYGYTSMAVMIWFTQWISIFAKNIDFGNTTAHLLLSLYSLGSISGVLLTLILLRIKAVANRLFLFQNILSLLSLIIIAFSTQESLSMVACFTFGFSAAAGLMQMALATLLRLYPKKKGLLTGLFFSFGSLASFTVPLITGWLVAQGKANLMVGDVIVALIGLAAALIIQAFFPKEAPSLKEARKVIDRIDHQLLRLVEKRFQAVDAVIALKQKQELPVLDASREEKVLEKIAKNSHNKALISYNQAIWQTMMAQSRAYQRAKAHHNNKE</sequence>
<proteinExistence type="inferred from homology"/>
<protein>
    <submittedName>
        <fullName evidence="10">MFS transporter</fullName>
    </submittedName>
</protein>
<evidence type="ECO:0000259" key="9">
    <source>
        <dbReference type="PROSITE" id="PS51168"/>
    </source>
</evidence>
<evidence type="ECO:0000313" key="10">
    <source>
        <dbReference type="EMBL" id="MBS9337845.1"/>
    </source>
</evidence>
<keyword evidence="5 7" id="KW-1133">Transmembrane helix</keyword>
<accession>A0ABS5QXI3</accession>
<reference evidence="10 11" key="1">
    <citation type="submission" date="2020-02" db="EMBL/GenBank/DDBJ databases">
        <title>Fructobacillus sp. isolated from paper mulberry of Taiwan.</title>
        <authorList>
            <person name="Lin S.-T."/>
        </authorList>
    </citation>
    <scope>NUCLEOTIDE SEQUENCE [LARGE SCALE GENOMIC DNA]</scope>
    <source>
        <strain evidence="10 11">S1-1</strain>
    </source>
</reference>
<comment type="caution">
    <text evidence="10">The sequence shown here is derived from an EMBL/GenBank/DDBJ whole genome shotgun (WGS) entry which is preliminary data.</text>
</comment>
<feature type="transmembrane region" description="Helical" evidence="7">
    <location>
        <begin position="42"/>
        <end position="62"/>
    </location>
</feature>
<dbReference type="PANTHER" id="PTHR23514">
    <property type="entry name" value="BYPASS OF STOP CODON PROTEIN 6"/>
    <property type="match status" value="1"/>
</dbReference>